<keyword evidence="2" id="KW-1185">Reference proteome</keyword>
<gene>
    <name evidence="1" type="ORF">ACFPM8_06140</name>
</gene>
<organism evidence="1 2">
    <name type="scientific">Paraherbaspirillum soli</name>
    <dbReference type="NCBI Taxonomy" id="631222"/>
    <lineage>
        <taxon>Bacteria</taxon>
        <taxon>Pseudomonadati</taxon>
        <taxon>Pseudomonadota</taxon>
        <taxon>Betaproteobacteria</taxon>
        <taxon>Burkholderiales</taxon>
        <taxon>Oxalobacteraceae</taxon>
        <taxon>Paraherbaspirillum</taxon>
    </lineage>
</organism>
<dbReference type="EMBL" id="JBHSMT010000010">
    <property type="protein sequence ID" value="MFC5473536.1"/>
    <property type="molecule type" value="Genomic_DNA"/>
</dbReference>
<proteinExistence type="predicted"/>
<dbReference type="Proteomes" id="UP001596045">
    <property type="component" value="Unassembled WGS sequence"/>
</dbReference>
<dbReference type="RefSeq" id="WP_378996087.1">
    <property type="nucleotide sequence ID" value="NZ_JBHSMT010000010.1"/>
</dbReference>
<sequence length="106" mass="12484">MVMNDLYGYLLPTLEEAKSILEKTLNVEFEARDSFYHGEYYRYGKSDTEHFLLKKNMDPLDGEPAEMEFPDYSILLYVNCTMRSKELNELFSSTPRSFSLLMQKKS</sequence>
<comment type="caution">
    <text evidence="1">The sequence shown here is derived from an EMBL/GenBank/DDBJ whole genome shotgun (WGS) entry which is preliminary data.</text>
</comment>
<evidence type="ECO:0000313" key="1">
    <source>
        <dbReference type="EMBL" id="MFC5473536.1"/>
    </source>
</evidence>
<protein>
    <submittedName>
        <fullName evidence="1">Uncharacterized protein</fullName>
    </submittedName>
</protein>
<accession>A0ABW0M9J1</accession>
<evidence type="ECO:0000313" key="2">
    <source>
        <dbReference type="Proteomes" id="UP001596045"/>
    </source>
</evidence>
<name>A0ABW0M9J1_9BURK</name>
<reference evidence="2" key="1">
    <citation type="journal article" date="2019" name="Int. J. Syst. Evol. Microbiol.">
        <title>The Global Catalogue of Microorganisms (GCM) 10K type strain sequencing project: providing services to taxonomists for standard genome sequencing and annotation.</title>
        <authorList>
            <consortium name="The Broad Institute Genomics Platform"/>
            <consortium name="The Broad Institute Genome Sequencing Center for Infectious Disease"/>
            <person name="Wu L."/>
            <person name="Ma J."/>
        </authorList>
    </citation>
    <scope>NUCLEOTIDE SEQUENCE [LARGE SCALE GENOMIC DNA]</scope>
    <source>
        <strain evidence="2">JCM 17066</strain>
    </source>
</reference>